<dbReference type="RefSeq" id="XP_062624061.1">
    <property type="nucleotide sequence ID" value="XM_062768077.1"/>
</dbReference>
<dbReference type="GO" id="GO:0022857">
    <property type="term" value="F:transmembrane transporter activity"/>
    <property type="evidence" value="ECO:0007669"/>
    <property type="project" value="InterPro"/>
</dbReference>
<feature type="compositionally biased region" description="Basic and acidic residues" evidence="6">
    <location>
        <begin position="20"/>
        <end position="32"/>
    </location>
</feature>
<keyword evidence="4 7" id="KW-1133">Transmembrane helix</keyword>
<evidence type="ECO:0000256" key="5">
    <source>
        <dbReference type="ARBA" id="ARBA00023136"/>
    </source>
</evidence>
<evidence type="ECO:0000256" key="7">
    <source>
        <dbReference type="SAM" id="Phobius"/>
    </source>
</evidence>
<reference evidence="9" key="1">
    <citation type="submission" date="2023-10" db="EMBL/GenBank/DDBJ databases">
        <authorList>
            <person name="Noh H."/>
        </authorList>
    </citation>
    <scope>NUCLEOTIDE SEQUENCE</scope>
    <source>
        <strain evidence="9">DUCC4014</strain>
    </source>
</reference>
<feature type="transmembrane region" description="Helical" evidence="7">
    <location>
        <begin position="157"/>
        <end position="178"/>
    </location>
</feature>
<dbReference type="GeneID" id="87804836"/>
<evidence type="ECO:0000256" key="3">
    <source>
        <dbReference type="ARBA" id="ARBA00022692"/>
    </source>
</evidence>
<dbReference type="Proteomes" id="UP000827549">
    <property type="component" value="Chromosome 1"/>
</dbReference>
<dbReference type="AlphaFoldDB" id="A0AAF1BJ75"/>
<dbReference type="PANTHER" id="PTHR43791:SF32">
    <property type="entry name" value="MAJOR FACILITATOR SUPERFAMILY (MFS) PROFILE DOMAIN-CONTAINING PROTEIN"/>
    <property type="match status" value="1"/>
</dbReference>
<feature type="transmembrane region" description="Helical" evidence="7">
    <location>
        <begin position="425"/>
        <end position="446"/>
    </location>
</feature>
<keyword evidence="5 7" id="KW-0472">Membrane</keyword>
<feature type="transmembrane region" description="Helical" evidence="7">
    <location>
        <begin position="190"/>
        <end position="209"/>
    </location>
</feature>
<dbReference type="SUPFAM" id="SSF103473">
    <property type="entry name" value="MFS general substrate transporter"/>
    <property type="match status" value="1"/>
</dbReference>
<dbReference type="InterPro" id="IPR036259">
    <property type="entry name" value="MFS_trans_sf"/>
</dbReference>
<evidence type="ECO:0000256" key="1">
    <source>
        <dbReference type="ARBA" id="ARBA00004141"/>
    </source>
</evidence>
<keyword evidence="2" id="KW-0813">Transport</keyword>
<feature type="transmembrane region" description="Helical" evidence="7">
    <location>
        <begin position="128"/>
        <end position="145"/>
    </location>
</feature>
<proteinExistence type="predicted"/>
<feature type="compositionally biased region" description="Polar residues" evidence="6">
    <location>
        <begin position="1"/>
        <end position="11"/>
    </location>
</feature>
<dbReference type="PANTHER" id="PTHR43791">
    <property type="entry name" value="PERMEASE-RELATED"/>
    <property type="match status" value="1"/>
</dbReference>
<dbReference type="PROSITE" id="PS50850">
    <property type="entry name" value="MFS"/>
    <property type="match status" value="1"/>
</dbReference>
<gene>
    <name evidence="9" type="primary">YIL166C_5</name>
    <name evidence="9" type="ORF">LOC62_01G001581</name>
</gene>
<dbReference type="FunFam" id="1.20.1250.20:FF:000516">
    <property type="entry name" value="Alternative sulfate transporter"/>
    <property type="match status" value="1"/>
</dbReference>
<keyword evidence="10" id="KW-1185">Reference proteome</keyword>
<accession>A0AAF1BJ75</accession>
<feature type="transmembrane region" description="Helical" evidence="7">
    <location>
        <begin position="452"/>
        <end position="474"/>
    </location>
</feature>
<keyword evidence="3 7" id="KW-0812">Transmembrane</keyword>
<protein>
    <submittedName>
        <fullName evidence="9">Purtative transporter</fullName>
    </submittedName>
</protein>
<evidence type="ECO:0000313" key="10">
    <source>
        <dbReference type="Proteomes" id="UP000827549"/>
    </source>
</evidence>
<feature type="transmembrane region" description="Helical" evidence="7">
    <location>
        <begin position="303"/>
        <end position="324"/>
    </location>
</feature>
<organism evidence="9 10">
    <name type="scientific">Vanrija pseudolonga</name>
    <dbReference type="NCBI Taxonomy" id="143232"/>
    <lineage>
        <taxon>Eukaryota</taxon>
        <taxon>Fungi</taxon>
        <taxon>Dikarya</taxon>
        <taxon>Basidiomycota</taxon>
        <taxon>Agaricomycotina</taxon>
        <taxon>Tremellomycetes</taxon>
        <taxon>Trichosporonales</taxon>
        <taxon>Trichosporonaceae</taxon>
        <taxon>Vanrija</taxon>
    </lineage>
</organism>
<sequence length="506" mass="55846">MTVPTLTNDKSPTAGPLSDSGRKSEDAKHELETPGASTYSPEIEWTAAEERRVIRKLDVSVTLLLAFGFFCFQLERGNIANAVSSTLLKDVGINQNQFNTGQGLLYLGIVLLEVPSQMILQRVGPQKWISAQVFMFGLVATFQLFMHNYSSYLGTRILLGITECGYIPGSLYTISTFYKKTELASRNACFFVGNILVSGVGGLMAAGILRLHRDGLKPWQHLFLIEGCIALFCGIVFVLFLPDSPHRPHGMLSRRLTLFTAREQEILLARLGSDAAKKEDIHRSLTPQEILGTLGNWRNYPHVLIAISLIATTAALGQYNPTLIKGFGFDTIKANVLTAVGGWISLILMVAVGFFADRLKWKGPAVVVAVAPYFVMWIVFQVKSTSKDRWAKFATIALTTGFSNWWHPLNATWLSLNQPSPKHRAIAMAMFIMAANLGALVGSQLLRQGDAPLYPVGFRVCVCLVSFGFGTAILQHLQYRWSNRRNAALVAEGQTFAAHEVETYIP</sequence>
<name>A0AAF1BJ75_9TREE</name>
<evidence type="ECO:0000313" key="9">
    <source>
        <dbReference type="EMBL" id="WOO78029.1"/>
    </source>
</evidence>
<evidence type="ECO:0000256" key="2">
    <source>
        <dbReference type="ARBA" id="ARBA00022448"/>
    </source>
</evidence>
<feature type="domain" description="Major facilitator superfamily (MFS) profile" evidence="8">
    <location>
        <begin position="61"/>
        <end position="480"/>
    </location>
</feature>
<evidence type="ECO:0000259" key="8">
    <source>
        <dbReference type="PROSITE" id="PS50850"/>
    </source>
</evidence>
<feature type="transmembrane region" description="Helical" evidence="7">
    <location>
        <begin position="336"/>
        <end position="355"/>
    </location>
</feature>
<feature type="transmembrane region" description="Helical" evidence="7">
    <location>
        <begin position="221"/>
        <end position="241"/>
    </location>
</feature>
<dbReference type="EMBL" id="CP086714">
    <property type="protein sequence ID" value="WOO78029.1"/>
    <property type="molecule type" value="Genomic_DNA"/>
</dbReference>
<evidence type="ECO:0000256" key="6">
    <source>
        <dbReference type="SAM" id="MobiDB-lite"/>
    </source>
</evidence>
<dbReference type="Pfam" id="PF07690">
    <property type="entry name" value="MFS_1"/>
    <property type="match status" value="1"/>
</dbReference>
<feature type="transmembrane region" description="Helical" evidence="7">
    <location>
        <begin position="361"/>
        <end position="380"/>
    </location>
</feature>
<dbReference type="InterPro" id="IPR011701">
    <property type="entry name" value="MFS"/>
</dbReference>
<comment type="subcellular location">
    <subcellularLocation>
        <location evidence="1">Membrane</location>
        <topology evidence="1">Multi-pass membrane protein</topology>
    </subcellularLocation>
</comment>
<dbReference type="Gene3D" id="1.20.1250.20">
    <property type="entry name" value="MFS general substrate transporter like domains"/>
    <property type="match status" value="2"/>
</dbReference>
<evidence type="ECO:0000256" key="4">
    <source>
        <dbReference type="ARBA" id="ARBA00022989"/>
    </source>
</evidence>
<dbReference type="InterPro" id="IPR020846">
    <property type="entry name" value="MFS_dom"/>
</dbReference>
<feature type="region of interest" description="Disordered" evidence="6">
    <location>
        <begin position="1"/>
        <end position="37"/>
    </location>
</feature>
<dbReference type="GO" id="GO:0016020">
    <property type="term" value="C:membrane"/>
    <property type="evidence" value="ECO:0007669"/>
    <property type="project" value="UniProtKB-SubCell"/>
</dbReference>